<reference evidence="4" key="1">
    <citation type="submission" date="2022-01" db="EMBL/GenBank/DDBJ databases">
        <authorList>
            <person name="King R."/>
        </authorList>
    </citation>
    <scope>NUCLEOTIDE SEQUENCE</scope>
</reference>
<feature type="signal peptide" evidence="2">
    <location>
        <begin position="1"/>
        <end position="18"/>
    </location>
</feature>
<dbReference type="AlphaFoldDB" id="A0A9P0MP57"/>
<dbReference type="SUPFAM" id="SSF53474">
    <property type="entry name" value="alpha/beta-Hydrolases"/>
    <property type="match status" value="1"/>
</dbReference>
<accession>A0A9P0MP57</accession>
<dbReference type="PROSITE" id="PS00941">
    <property type="entry name" value="CARBOXYLESTERASE_B_2"/>
    <property type="match status" value="1"/>
</dbReference>
<proteinExistence type="predicted"/>
<dbReference type="InterPro" id="IPR019819">
    <property type="entry name" value="Carboxylesterase_B_CS"/>
</dbReference>
<name>A0A9P0MP57_NEZVI</name>
<sequence>MSPLIALAILGLSPLVLGAPEVFISQGKAVGQILRSRNGREYAAFTGIPYAKPPVAELRLMPPQPASGWTGVFNATKISPMCFQKAFLRYQHGLQGQEDCLYINVYTPKLDASYPVMVYVHGGGFNFGWTGTAMKSRYFMDEDVVVVTFSYRIGYLGFLSLEDDVLPGNYGLKDQILALEWVKKEIKNFGGNPDLITAFGISAGGASTHYLCSSPKAKALLKGCISQSGIAGSIWSLHVPGDAKQTATDFAKQHGCDTRNSSKLLSCLQSLPIDVFIRRLDVLHLTNFPAPVIEKNSETAVITQWPPSHSDFPWIAGVMANEGQLFTEFIKDFATIPQKMAFYLGGNIVLARALRTPTPLISSYQIIRRFFHLKNFFRPLASYEKFFTELFWLYPALLAIDRHTGPKYFYKFGYTGGPTLWEQASNKSLNMEGACHGNDAPYFFDLSNYFEPEGWPGPKDIELSQNLIKMWVNFAKYQVPSIDIVQWDQFGKDGNYLDITNEGISMKKYSDYREIIDFWNNIHLPIH</sequence>
<keyword evidence="5" id="KW-1185">Reference proteome</keyword>
<organism evidence="4 5">
    <name type="scientific">Nezara viridula</name>
    <name type="common">Southern green stink bug</name>
    <name type="synonym">Cimex viridulus</name>
    <dbReference type="NCBI Taxonomy" id="85310"/>
    <lineage>
        <taxon>Eukaryota</taxon>
        <taxon>Metazoa</taxon>
        <taxon>Ecdysozoa</taxon>
        <taxon>Arthropoda</taxon>
        <taxon>Hexapoda</taxon>
        <taxon>Insecta</taxon>
        <taxon>Pterygota</taxon>
        <taxon>Neoptera</taxon>
        <taxon>Paraneoptera</taxon>
        <taxon>Hemiptera</taxon>
        <taxon>Heteroptera</taxon>
        <taxon>Panheteroptera</taxon>
        <taxon>Pentatomomorpha</taxon>
        <taxon>Pentatomoidea</taxon>
        <taxon>Pentatomidae</taxon>
        <taxon>Pentatominae</taxon>
        <taxon>Nezara</taxon>
    </lineage>
</organism>
<evidence type="ECO:0000256" key="2">
    <source>
        <dbReference type="SAM" id="SignalP"/>
    </source>
</evidence>
<dbReference type="Gene3D" id="3.40.50.1820">
    <property type="entry name" value="alpha/beta hydrolase"/>
    <property type="match status" value="1"/>
</dbReference>
<keyword evidence="2" id="KW-0732">Signal</keyword>
<dbReference type="EMBL" id="OV725080">
    <property type="protein sequence ID" value="CAH1399655.1"/>
    <property type="molecule type" value="Genomic_DNA"/>
</dbReference>
<dbReference type="OrthoDB" id="3200163at2759"/>
<dbReference type="InterPro" id="IPR029058">
    <property type="entry name" value="AB_hydrolase_fold"/>
</dbReference>
<keyword evidence="1" id="KW-0325">Glycoprotein</keyword>
<dbReference type="Proteomes" id="UP001152798">
    <property type="component" value="Chromosome 4"/>
</dbReference>
<dbReference type="InterPro" id="IPR050309">
    <property type="entry name" value="Type-B_Carboxylest/Lipase"/>
</dbReference>
<gene>
    <name evidence="4" type="ORF">NEZAVI_LOCUS9062</name>
</gene>
<evidence type="ECO:0000259" key="3">
    <source>
        <dbReference type="Pfam" id="PF00135"/>
    </source>
</evidence>
<dbReference type="Pfam" id="PF00135">
    <property type="entry name" value="COesterase"/>
    <property type="match status" value="1"/>
</dbReference>
<evidence type="ECO:0000313" key="4">
    <source>
        <dbReference type="EMBL" id="CAH1399655.1"/>
    </source>
</evidence>
<evidence type="ECO:0000256" key="1">
    <source>
        <dbReference type="ARBA" id="ARBA00023180"/>
    </source>
</evidence>
<feature type="domain" description="Carboxylesterase type B" evidence="3">
    <location>
        <begin position="20"/>
        <end position="509"/>
    </location>
</feature>
<evidence type="ECO:0000313" key="5">
    <source>
        <dbReference type="Proteomes" id="UP001152798"/>
    </source>
</evidence>
<dbReference type="PANTHER" id="PTHR11559">
    <property type="entry name" value="CARBOXYLESTERASE"/>
    <property type="match status" value="1"/>
</dbReference>
<dbReference type="InterPro" id="IPR002018">
    <property type="entry name" value="CarbesteraseB"/>
</dbReference>
<feature type="chain" id="PRO_5040197017" description="Carboxylesterase type B domain-containing protein" evidence="2">
    <location>
        <begin position="19"/>
        <end position="527"/>
    </location>
</feature>
<protein>
    <recommendedName>
        <fullName evidence="3">Carboxylesterase type B domain-containing protein</fullName>
    </recommendedName>
</protein>